<evidence type="ECO:0000256" key="1">
    <source>
        <dbReference type="ARBA" id="ARBA00001946"/>
    </source>
</evidence>
<dbReference type="GO" id="GO:0008966">
    <property type="term" value="F:phosphoglucosamine mutase activity"/>
    <property type="evidence" value="ECO:0007669"/>
    <property type="project" value="InterPro"/>
</dbReference>
<feature type="domain" description="Alpha-D-phosphohexomutase alpha/beta/alpha" evidence="8">
    <location>
        <begin position="4"/>
        <end position="135"/>
    </location>
</feature>
<dbReference type="InterPro" id="IPR005846">
    <property type="entry name" value="A-D-PHexomutase_a/b/a-III"/>
</dbReference>
<evidence type="ECO:0000259" key="10">
    <source>
        <dbReference type="Pfam" id="PF02880"/>
    </source>
</evidence>
<dbReference type="Pfam" id="PF02878">
    <property type="entry name" value="PGM_PMM_I"/>
    <property type="match status" value="1"/>
</dbReference>
<dbReference type="NCBIfam" id="TIGR01455">
    <property type="entry name" value="glmM"/>
    <property type="match status" value="1"/>
</dbReference>
<evidence type="ECO:0000256" key="2">
    <source>
        <dbReference type="ARBA" id="ARBA00010231"/>
    </source>
</evidence>
<dbReference type="AlphaFoldDB" id="A0A381NZP2"/>
<dbReference type="FunFam" id="3.40.120.10:FF:000003">
    <property type="entry name" value="Phosphoglucosamine mutase"/>
    <property type="match status" value="1"/>
</dbReference>
<dbReference type="PANTHER" id="PTHR42946:SF1">
    <property type="entry name" value="PHOSPHOGLUCOMUTASE (ALPHA-D-GLUCOSE-1,6-BISPHOSPHATE-DEPENDENT)"/>
    <property type="match status" value="1"/>
</dbReference>
<dbReference type="Pfam" id="PF00408">
    <property type="entry name" value="PGM_PMM_IV"/>
    <property type="match status" value="1"/>
</dbReference>
<evidence type="ECO:0000256" key="4">
    <source>
        <dbReference type="ARBA" id="ARBA00022723"/>
    </source>
</evidence>
<feature type="domain" description="Alpha-D-phosphohexomutase alpha/beta/alpha" evidence="9">
    <location>
        <begin position="157"/>
        <end position="252"/>
    </location>
</feature>
<dbReference type="InterPro" id="IPR005843">
    <property type="entry name" value="A-D-PHexomutase_C"/>
</dbReference>
<dbReference type="Pfam" id="PF02879">
    <property type="entry name" value="PGM_PMM_II"/>
    <property type="match status" value="1"/>
</dbReference>
<dbReference type="GO" id="GO:0000287">
    <property type="term" value="F:magnesium ion binding"/>
    <property type="evidence" value="ECO:0007669"/>
    <property type="project" value="InterPro"/>
</dbReference>
<dbReference type="FunFam" id="3.40.120.10:FF:000001">
    <property type="entry name" value="Phosphoglucosamine mutase"/>
    <property type="match status" value="1"/>
</dbReference>
<proteinExistence type="inferred from homology"/>
<evidence type="ECO:0000259" key="8">
    <source>
        <dbReference type="Pfam" id="PF02878"/>
    </source>
</evidence>
<dbReference type="GO" id="GO:0005975">
    <property type="term" value="P:carbohydrate metabolic process"/>
    <property type="evidence" value="ECO:0007669"/>
    <property type="project" value="InterPro"/>
</dbReference>
<dbReference type="GO" id="GO:0009252">
    <property type="term" value="P:peptidoglycan biosynthetic process"/>
    <property type="evidence" value="ECO:0007669"/>
    <property type="project" value="TreeGrafter"/>
</dbReference>
<dbReference type="SUPFAM" id="SSF53738">
    <property type="entry name" value="Phosphoglucomutase, first 3 domains"/>
    <property type="match status" value="3"/>
</dbReference>
<dbReference type="PROSITE" id="PS00710">
    <property type="entry name" value="PGM_PMM"/>
    <property type="match status" value="1"/>
</dbReference>
<dbReference type="Gene3D" id="3.30.310.50">
    <property type="entry name" value="Alpha-D-phosphohexomutase, C-terminal domain"/>
    <property type="match status" value="1"/>
</dbReference>
<dbReference type="InterPro" id="IPR036900">
    <property type="entry name" value="A-D-PHexomutase_C_sf"/>
</dbReference>
<dbReference type="SUPFAM" id="SSF55957">
    <property type="entry name" value="Phosphoglucomutase, C-terminal domain"/>
    <property type="match status" value="1"/>
</dbReference>
<accession>A0A381NZP2</accession>
<dbReference type="InterPro" id="IPR005845">
    <property type="entry name" value="A-D-PHexomutase_a/b/a-II"/>
</dbReference>
<dbReference type="Gene3D" id="3.40.120.10">
    <property type="entry name" value="Alpha-D-Glucose-1,6-Bisphosphate, subunit A, domain 3"/>
    <property type="match status" value="3"/>
</dbReference>
<evidence type="ECO:0000256" key="3">
    <source>
        <dbReference type="ARBA" id="ARBA00022553"/>
    </source>
</evidence>
<keyword evidence="4" id="KW-0479">Metal-binding</keyword>
<name>A0A381NZP2_9ZZZZ</name>
<evidence type="ECO:0000313" key="11">
    <source>
        <dbReference type="EMBL" id="SUZ60126.1"/>
    </source>
</evidence>
<dbReference type="FunFam" id="3.30.310.50:FF:000001">
    <property type="entry name" value="Phosphoglucosamine mutase"/>
    <property type="match status" value="1"/>
</dbReference>
<dbReference type="GO" id="GO:0006048">
    <property type="term" value="P:UDP-N-acetylglucosamine biosynthetic process"/>
    <property type="evidence" value="ECO:0007669"/>
    <property type="project" value="TreeGrafter"/>
</dbReference>
<reference evidence="11" key="1">
    <citation type="submission" date="2018-05" db="EMBL/GenBank/DDBJ databases">
        <authorList>
            <person name="Lanie J.A."/>
            <person name="Ng W.-L."/>
            <person name="Kazmierczak K.M."/>
            <person name="Andrzejewski T.M."/>
            <person name="Davidsen T.M."/>
            <person name="Wayne K.J."/>
            <person name="Tettelin H."/>
            <person name="Glass J.I."/>
            <person name="Rusch D."/>
            <person name="Podicherti R."/>
            <person name="Tsui H.-C.T."/>
            <person name="Winkler M.E."/>
        </authorList>
    </citation>
    <scope>NUCLEOTIDE SEQUENCE</scope>
</reference>
<evidence type="ECO:0008006" key="12">
    <source>
        <dbReference type="Google" id="ProtNLM"/>
    </source>
</evidence>
<sequence length="455" mass="48863">MSKKFFGTDGIRGRVGDDLINPDFFLKLGSSVGNTLRTSDRRPLVVLGKDTRNSGYMLESALEAGFSAVGVDVALLGPIPTPAVAYMTRTMRGDMGVVISASHNPFDDNGVKFFDAEANKLGDEMEQLIERQLNTPLSSISASNLGHVFRVDDARGRYIEFCKGTVDSRIRFDGLKVVLDCANGATYAVAPPVYRELGADVTTISADPDGSNINENCGSMHPEHLCEKVLEMNADVGIALDGDGDRVIMVGSEGEIVDGDELLYVIALSMQLRSRFSGGVVGTEMSNGGLQQAFEDIGIPFERAKVGDRHVVELMRDKGWILGGESSGHIVGLDWSTTGDGIVSSLQVLVAMIMQNRSLSDLTSGMTKIPQEMINVTVKDPGTVVAHPDVIKSIRDVEGRLGKDGRVLVRPSGTEPLLRVMVEGKNSTDARLYAERIVSVALAAVNTEIGISRSQ</sequence>
<evidence type="ECO:0000256" key="5">
    <source>
        <dbReference type="ARBA" id="ARBA00022842"/>
    </source>
</evidence>
<dbReference type="PRINTS" id="PR00509">
    <property type="entry name" value="PGMPMM"/>
</dbReference>
<dbReference type="HAMAP" id="MF_01554_B">
    <property type="entry name" value="GlmM_B"/>
    <property type="match status" value="1"/>
</dbReference>
<dbReference type="InterPro" id="IPR016055">
    <property type="entry name" value="A-D-PHexomutase_a/b/a-I/II/III"/>
</dbReference>
<evidence type="ECO:0000259" key="7">
    <source>
        <dbReference type="Pfam" id="PF00408"/>
    </source>
</evidence>
<gene>
    <name evidence="11" type="ORF">METZ01_LOCUS12980</name>
</gene>
<dbReference type="GO" id="GO:0005829">
    <property type="term" value="C:cytosol"/>
    <property type="evidence" value="ECO:0007669"/>
    <property type="project" value="TreeGrafter"/>
</dbReference>
<evidence type="ECO:0000256" key="6">
    <source>
        <dbReference type="ARBA" id="ARBA00023235"/>
    </source>
</evidence>
<keyword evidence="5" id="KW-0460">Magnesium</keyword>
<dbReference type="CDD" id="cd05802">
    <property type="entry name" value="GlmM"/>
    <property type="match status" value="1"/>
</dbReference>
<feature type="domain" description="Alpha-D-phosphohexomutase C-terminal" evidence="7">
    <location>
        <begin position="373"/>
        <end position="438"/>
    </location>
</feature>
<keyword evidence="3" id="KW-0597">Phosphoprotein</keyword>
<comment type="similarity">
    <text evidence="2">Belongs to the phosphohexose mutase family.</text>
</comment>
<dbReference type="InterPro" id="IPR016066">
    <property type="entry name" value="A-D-PHexomutase_CS"/>
</dbReference>
<comment type="cofactor">
    <cofactor evidence="1">
        <name>Mg(2+)</name>
        <dbReference type="ChEBI" id="CHEBI:18420"/>
    </cofactor>
</comment>
<feature type="domain" description="Alpha-D-phosphohexomutase alpha/beta/alpha" evidence="10">
    <location>
        <begin position="258"/>
        <end position="366"/>
    </location>
</feature>
<protein>
    <recommendedName>
        <fullName evidence="12">Phosphoglucosamine mutase</fullName>
    </recommendedName>
</protein>
<dbReference type="InterPro" id="IPR005841">
    <property type="entry name" value="Alpha-D-phosphohexomutase_SF"/>
</dbReference>
<evidence type="ECO:0000259" key="9">
    <source>
        <dbReference type="Pfam" id="PF02879"/>
    </source>
</evidence>
<dbReference type="InterPro" id="IPR050060">
    <property type="entry name" value="Phosphoglucosamine_mutase"/>
</dbReference>
<organism evidence="11">
    <name type="scientific">marine metagenome</name>
    <dbReference type="NCBI Taxonomy" id="408172"/>
    <lineage>
        <taxon>unclassified sequences</taxon>
        <taxon>metagenomes</taxon>
        <taxon>ecological metagenomes</taxon>
    </lineage>
</organism>
<dbReference type="EMBL" id="UINC01000721">
    <property type="protein sequence ID" value="SUZ60126.1"/>
    <property type="molecule type" value="Genomic_DNA"/>
</dbReference>
<dbReference type="NCBIfam" id="NF008139">
    <property type="entry name" value="PRK10887.1"/>
    <property type="match status" value="1"/>
</dbReference>
<dbReference type="Pfam" id="PF02880">
    <property type="entry name" value="PGM_PMM_III"/>
    <property type="match status" value="1"/>
</dbReference>
<dbReference type="InterPro" id="IPR005844">
    <property type="entry name" value="A-D-PHexomutase_a/b/a-I"/>
</dbReference>
<dbReference type="GO" id="GO:0004615">
    <property type="term" value="F:phosphomannomutase activity"/>
    <property type="evidence" value="ECO:0007669"/>
    <property type="project" value="TreeGrafter"/>
</dbReference>
<dbReference type="InterPro" id="IPR006352">
    <property type="entry name" value="GlmM_bact"/>
</dbReference>
<dbReference type="PANTHER" id="PTHR42946">
    <property type="entry name" value="PHOSPHOHEXOSE MUTASE"/>
    <property type="match status" value="1"/>
</dbReference>
<keyword evidence="6" id="KW-0413">Isomerase</keyword>